<sequence>MATLRLLDKNGIPKGPSLRLIGPADNDEKIEAESESFVSRLFADSPTDLKAGFKDITKSYKRSGQNIDLDIAAYDAAFIQGDMNKLKSIMQQRSAMREEAREDPLDGGLIMETIAKNAGTLKSVLRGLQEGSLEGMVGMLAGAGLGSLAGGAGAAPGAVAGLGFGFKVGMTDFWYKQGAGNMMMNMMEAGNDPEIAKTVASIAAMPYALIEMLQVGQATPGLRKGAQKIVQKSILKVLGMAAKKFGGTLTSEVLEEVAQEGIQIAAEDVASYMSDQGVEFDKEAFLQRFTRLGDTFKESVQSMVLLPAPGAVIDVSRGGMGVQEYNKRVGVVVDRVTSTTSLTEEQARKVVDKAVKKKEKNPDVRLDKEIALAVDQAERSNVTVNGVEGIADKKAEETRPEGEEAATPEEKQQAVVDQVSKEDLNTQLQPEEKDLMDAADAEDLATPTRVTEVEVEKPPEAEAVTGEVIPSGKGAVFQSTQSVGGKKVTQSAIHLPAVIPADTSGTPESLLDVWKTKTSGAVRFLNYDTTSKETGLDVGVIASQLKAIQQRNPNAVSFSTDRMGKNVAFKVKDEALFLAQPPQGKAVDGQQAVDFATNLIIDGEERGMFTSSKVISPDGKILFAAEGEGARVAAEVWAAEPAANGQKARAAILSKQLGMDGKAKSDLAKKVTGKGSTTQMNKAEVSSFISELVLAINSKKPVAGQRVKIKGVERPLTVRSVDKKGNVRTTNDKRFNADRVSSLNSTELATDDLNIALDKIATGQLETLIDGVDRGRSLKQLVEQGLSWYRDGLLLPENIFASLGPEFTKTFWDPMNQADAAAGVDGNIQIEDLIAFMNKEIGTRDLKRMMTEPATLLAEEQQLQKEQQLGVTPGDRIGIWMLSQNPNGLRHLIGGNFAKFADPEAAVNEAIGLMTEQEKKIGQFMMDKYKAQGERLAQSYFLAAGRDMKIEKNYFPLYSLSGQLEEATDFLTQFTEDTVGQKNQVPVLTTPQEVMERTEGAAQPVRINAFDVFMYNMPRVERYIHFAPTVSKLGKIFNDKGFKKNLNDKTHGRGVGLVKDWIRHTAMGFAPTVDNKSMASSIDRLMLGLRKNGIVYAIGWKIPSVARQTLSMSNAVSVDPAMMSMVPKNIALASFGKDGGYKTMEEFVFSRSDQMRNRSFDRDLRRIKKSSKDKILRNKVFDEKALGWVSWMDRHTTTIAWKSLYDSAKSGVYINGVKTRLNETEALAYADEWTRKTQPSANAKDLPAFFRGGTVAKTLTTFQNQVNKNGNFWWVNVLGEAKNKKIGIGLMSHRIAFSYIIPAMAYGFIGRGGPPEDWGDVAFDLATYPLGSLFVAGRVVDSAIRGYGGLSSIAGISFDEFGKAAQSRNIPGVVKHGIRAIGAATGRIPDAPIDFVEGSIDLYKGDTEDWRRLIYSEWALESKNNAGKGRRTRTTGRRRKR</sequence>
<accession>A0A0F9SYH2</accession>
<feature type="region of interest" description="Disordered" evidence="1">
    <location>
        <begin position="390"/>
        <end position="415"/>
    </location>
</feature>
<feature type="compositionally biased region" description="Basic and acidic residues" evidence="1">
    <location>
        <begin position="390"/>
        <end position="412"/>
    </location>
</feature>
<protein>
    <recommendedName>
        <fullName evidence="3">Large polyvalent protein associated domain-containing protein</fullName>
    </recommendedName>
</protein>
<proteinExistence type="predicted"/>
<evidence type="ECO:0008006" key="3">
    <source>
        <dbReference type="Google" id="ProtNLM"/>
    </source>
</evidence>
<dbReference type="EMBL" id="LAZR01000373">
    <property type="protein sequence ID" value="KKN71964.1"/>
    <property type="molecule type" value="Genomic_DNA"/>
</dbReference>
<evidence type="ECO:0000256" key="1">
    <source>
        <dbReference type="SAM" id="MobiDB-lite"/>
    </source>
</evidence>
<evidence type="ECO:0000313" key="2">
    <source>
        <dbReference type="EMBL" id="KKN71964.1"/>
    </source>
</evidence>
<reference evidence="2" key="1">
    <citation type="journal article" date="2015" name="Nature">
        <title>Complex archaea that bridge the gap between prokaryotes and eukaryotes.</title>
        <authorList>
            <person name="Spang A."/>
            <person name="Saw J.H."/>
            <person name="Jorgensen S.L."/>
            <person name="Zaremba-Niedzwiedzka K."/>
            <person name="Martijn J."/>
            <person name="Lind A.E."/>
            <person name="van Eijk R."/>
            <person name="Schleper C."/>
            <person name="Guy L."/>
            <person name="Ettema T.J."/>
        </authorList>
    </citation>
    <scope>NUCLEOTIDE SEQUENCE</scope>
</reference>
<name>A0A0F9SYH2_9ZZZZ</name>
<organism evidence="2">
    <name type="scientific">marine sediment metagenome</name>
    <dbReference type="NCBI Taxonomy" id="412755"/>
    <lineage>
        <taxon>unclassified sequences</taxon>
        <taxon>metagenomes</taxon>
        <taxon>ecological metagenomes</taxon>
    </lineage>
</organism>
<comment type="caution">
    <text evidence="2">The sequence shown here is derived from an EMBL/GenBank/DDBJ whole genome shotgun (WGS) entry which is preliminary data.</text>
</comment>
<gene>
    <name evidence="2" type="ORF">LCGC14_0416100</name>
</gene>